<gene>
    <name evidence="2" type="ORF">N7539_002164</name>
</gene>
<proteinExistence type="predicted"/>
<protein>
    <recommendedName>
        <fullName evidence="1">Myb-like DNA-binding domain-containing protein</fullName>
    </recommendedName>
</protein>
<dbReference type="RefSeq" id="XP_056793798.1">
    <property type="nucleotide sequence ID" value="XM_056931767.1"/>
</dbReference>
<accession>A0A9X0C0F5</accession>
<name>A0A9X0C0F5_9EURO</name>
<evidence type="ECO:0000313" key="2">
    <source>
        <dbReference type="EMBL" id="KAJ5493418.1"/>
    </source>
</evidence>
<dbReference type="Pfam" id="PF22980">
    <property type="entry name" value="Myb_DNA-bind_8"/>
    <property type="match status" value="1"/>
</dbReference>
<sequence length="306" mass="34231">MVQRSKVLDTEGPTPKFLYAIIKQVSLKEIDWNRVAADLEISNGHAARMRFSRFKSQMDGPSERSIKRRMAKKLAKDVNLKQEQVPVLPESEIRVKSEMLDSGVWSIPNIKNEFDSQGPSATSDTLNVTNMSQPSLYSFTNAMPAIHHTPNSGLPAFEAPSQSCAGELQLGFPPNHYPSTSTNQMHALEIQMDCSPYPPFSMSQNLALNDIRTQMSQCNNAQNPALNDIRTQMSESNNAQNPALNDIRTQLSELNNVQVLCLKSLPHDSWEDELSYRTALELCGVHIKQEQDDRVEIVEISSDATD</sequence>
<keyword evidence="3" id="KW-1185">Reference proteome</keyword>
<dbReference type="AlphaFoldDB" id="A0A9X0C0F5"/>
<reference evidence="2" key="2">
    <citation type="journal article" date="2023" name="IMA Fungus">
        <title>Comparative genomic study of the Penicillium genus elucidates a diverse pangenome and 15 lateral gene transfer events.</title>
        <authorList>
            <person name="Petersen C."/>
            <person name="Sorensen T."/>
            <person name="Nielsen M.R."/>
            <person name="Sondergaard T.E."/>
            <person name="Sorensen J.L."/>
            <person name="Fitzpatrick D.A."/>
            <person name="Frisvad J.C."/>
            <person name="Nielsen K.L."/>
        </authorList>
    </citation>
    <scope>NUCLEOTIDE SEQUENCE</scope>
    <source>
        <strain evidence="2">IBT 30728</strain>
    </source>
</reference>
<organism evidence="2 3">
    <name type="scientific">Penicillium diatomitis</name>
    <dbReference type="NCBI Taxonomy" id="2819901"/>
    <lineage>
        <taxon>Eukaryota</taxon>
        <taxon>Fungi</taxon>
        <taxon>Dikarya</taxon>
        <taxon>Ascomycota</taxon>
        <taxon>Pezizomycotina</taxon>
        <taxon>Eurotiomycetes</taxon>
        <taxon>Eurotiomycetidae</taxon>
        <taxon>Eurotiales</taxon>
        <taxon>Aspergillaceae</taxon>
        <taxon>Penicillium</taxon>
    </lineage>
</organism>
<feature type="domain" description="Myb-like DNA-binding" evidence="1">
    <location>
        <begin position="14"/>
        <end position="59"/>
    </location>
</feature>
<dbReference type="GeneID" id="81622016"/>
<reference evidence="2" key="1">
    <citation type="submission" date="2022-12" db="EMBL/GenBank/DDBJ databases">
        <authorList>
            <person name="Petersen C."/>
        </authorList>
    </citation>
    <scope>NUCLEOTIDE SEQUENCE</scope>
    <source>
        <strain evidence="2">IBT 30728</strain>
    </source>
</reference>
<evidence type="ECO:0000313" key="3">
    <source>
        <dbReference type="Proteomes" id="UP001148312"/>
    </source>
</evidence>
<evidence type="ECO:0000259" key="1">
    <source>
        <dbReference type="Pfam" id="PF22980"/>
    </source>
</evidence>
<dbReference type="EMBL" id="JAPWDQ010000002">
    <property type="protein sequence ID" value="KAJ5493418.1"/>
    <property type="molecule type" value="Genomic_DNA"/>
</dbReference>
<dbReference type="InterPro" id="IPR054505">
    <property type="entry name" value="Myb_DNA-bind_8"/>
</dbReference>
<comment type="caution">
    <text evidence="2">The sequence shown here is derived from an EMBL/GenBank/DDBJ whole genome shotgun (WGS) entry which is preliminary data.</text>
</comment>
<dbReference type="Proteomes" id="UP001148312">
    <property type="component" value="Unassembled WGS sequence"/>
</dbReference>